<dbReference type="Proteomes" id="UP000325811">
    <property type="component" value="Chromosome I"/>
</dbReference>
<dbReference type="KEGG" id="pdio:PDMSB3_1799"/>
<evidence type="ECO:0000313" key="2">
    <source>
        <dbReference type="Proteomes" id="UP000325811"/>
    </source>
</evidence>
<proteinExistence type="predicted"/>
<accession>A0A5Q4YT12</accession>
<keyword evidence="2" id="KW-1185">Reference proteome</keyword>
<dbReference type="RefSeq" id="WP_165185724.1">
    <property type="nucleotide sequence ID" value="NZ_LR699553.1"/>
</dbReference>
<dbReference type="AlphaFoldDB" id="A0A5Q4YT12"/>
<sequence length="56" mass="6196">MAGSDALTDRRTGSTHRFLARDHDMIIKTMAAELAAVPLFHTALLFRKIARNGESL</sequence>
<evidence type="ECO:0000313" key="1">
    <source>
        <dbReference type="EMBL" id="VVD28255.1"/>
    </source>
</evidence>
<protein>
    <submittedName>
        <fullName evidence="1">Uncharacterized protein</fullName>
    </submittedName>
</protein>
<gene>
    <name evidence="1" type="ORF">PDMSB3_1799</name>
</gene>
<name>A0A5Q4YT12_9BURK</name>
<reference evidence="1 2" key="1">
    <citation type="submission" date="2019-08" db="EMBL/GenBank/DDBJ databases">
        <authorList>
            <person name="Herpell B J."/>
        </authorList>
    </citation>
    <scope>NUCLEOTIDE SEQUENCE [LARGE SCALE GENOMIC DNA]</scope>
    <source>
        <strain evidence="2">Msb3</strain>
    </source>
</reference>
<dbReference type="EMBL" id="LR699553">
    <property type="protein sequence ID" value="VVD28255.1"/>
    <property type="molecule type" value="Genomic_DNA"/>
</dbReference>
<organism evidence="1 2">
    <name type="scientific">Paraburkholderia dioscoreae</name>
    <dbReference type="NCBI Taxonomy" id="2604047"/>
    <lineage>
        <taxon>Bacteria</taxon>
        <taxon>Pseudomonadati</taxon>
        <taxon>Pseudomonadota</taxon>
        <taxon>Betaproteobacteria</taxon>
        <taxon>Burkholderiales</taxon>
        <taxon>Burkholderiaceae</taxon>
        <taxon>Paraburkholderia</taxon>
    </lineage>
</organism>